<accession>A0ACB9YU36</accession>
<name>A0ACB9YU36_9PEZI</name>
<evidence type="ECO:0000313" key="1">
    <source>
        <dbReference type="EMBL" id="KAI4862912.1"/>
    </source>
</evidence>
<sequence length="393" mass="43519">MPFLHEKESGLVDQALDIIAEEVGIDRDELCDDAEFEDFGVDAILARIITDRLANTTGVDVGPATLQYGASVSSFKQRITEVAHGQNLRPQKQKRQAPVSIPTIKKLNLASTIIEKPSQPLAIRLQGNPNARQKVFLLPDGSGSGMAYVQTPNLGPDVCLYGLNSPLLHRPTPFSGTIEDLAQVFASEIRKVQPYGPYILGGWSAGGYHAFEVTKQLIREGQTVEKLILIDSPCRLVFEALPMEVVDYLATNNLMGNWGSKKTPEWLVKHFDDTIGAVGKYVPTPMNFPAAQMPKVFIIWASDVVLAKGQAQHTGLDLRKKVTRFLLEDRPHFGPHGWDELFPGRDVAIAKMPGHHFEVIHPPSVASLGGLLRDSLQGHHWQRKNNWEVYSSR</sequence>
<dbReference type="EMBL" id="MU393515">
    <property type="protein sequence ID" value="KAI4862912.1"/>
    <property type="molecule type" value="Genomic_DNA"/>
</dbReference>
<keyword evidence="2" id="KW-1185">Reference proteome</keyword>
<dbReference type="Proteomes" id="UP001497700">
    <property type="component" value="Unassembled WGS sequence"/>
</dbReference>
<organism evidence="1 2">
    <name type="scientific">Hypoxylon rubiginosum</name>
    <dbReference type="NCBI Taxonomy" id="110542"/>
    <lineage>
        <taxon>Eukaryota</taxon>
        <taxon>Fungi</taxon>
        <taxon>Dikarya</taxon>
        <taxon>Ascomycota</taxon>
        <taxon>Pezizomycotina</taxon>
        <taxon>Sordariomycetes</taxon>
        <taxon>Xylariomycetidae</taxon>
        <taxon>Xylariales</taxon>
        <taxon>Hypoxylaceae</taxon>
        <taxon>Hypoxylon</taxon>
    </lineage>
</organism>
<proteinExistence type="predicted"/>
<gene>
    <name evidence="1" type="ORF">F4820DRAFT_392488</name>
</gene>
<protein>
    <submittedName>
        <fullName evidence="1">Alpha/beta-hydrolase</fullName>
    </submittedName>
</protein>
<evidence type="ECO:0000313" key="2">
    <source>
        <dbReference type="Proteomes" id="UP001497700"/>
    </source>
</evidence>
<comment type="caution">
    <text evidence="1">The sequence shown here is derived from an EMBL/GenBank/DDBJ whole genome shotgun (WGS) entry which is preliminary data.</text>
</comment>
<reference evidence="1 2" key="1">
    <citation type="journal article" date="2022" name="New Phytol.">
        <title>Ecological generalism drives hyperdiversity of secondary metabolite gene clusters in xylarialean endophytes.</title>
        <authorList>
            <person name="Franco M.E.E."/>
            <person name="Wisecaver J.H."/>
            <person name="Arnold A.E."/>
            <person name="Ju Y.M."/>
            <person name="Slot J.C."/>
            <person name="Ahrendt S."/>
            <person name="Moore L.P."/>
            <person name="Eastman K.E."/>
            <person name="Scott K."/>
            <person name="Konkel Z."/>
            <person name="Mondo S.J."/>
            <person name="Kuo A."/>
            <person name="Hayes R.D."/>
            <person name="Haridas S."/>
            <person name="Andreopoulos B."/>
            <person name="Riley R."/>
            <person name="LaButti K."/>
            <person name="Pangilinan J."/>
            <person name="Lipzen A."/>
            <person name="Amirebrahimi M."/>
            <person name="Yan J."/>
            <person name="Adam C."/>
            <person name="Keymanesh K."/>
            <person name="Ng V."/>
            <person name="Louie K."/>
            <person name="Northen T."/>
            <person name="Drula E."/>
            <person name="Henrissat B."/>
            <person name="Hsieh H.M."/>
            <person name="Youens-Clark K."/>
            <person name="Lutzoni F."/>
            <person name="Miadlikowska J."/>
            <person name="Eastwood D.C."/>
            <person name="Hamelin R.C."/>
            <person name="Grigoriev I.V."/>
            <person name="U'Ren J.M."/>
        </authorList>
    </citation>
    <scope>NUCLEOTIDE SEQUENCE [LARGE SCALE GENOMIC DNA]</scope>
    <source>
        <strain evidence="1 2">CBS 119005</strain>
    </source>
</reference>